<feature type="repeat" description="ANK" evidence="1">
    <location>
        <begin position="613"/>
        <end position="638"/>
    </location>
</feature>
<evidence type="ECO:0000313" key="4">
    <source>
        <dbReference type="Proteomes" id="UP000268014"/>
    </source>
</evidence>
<gene>
    <name evidence="3" type="ORF">HPLM_LOCUS18052</name>
</gene>
<feature type="region of interest" description="Disordered" evidence="2">
    <location>
        <begin position="1"/>
        <end position="29"/>
    </location>
</feature>
<feature type="compositionally biased region" description="Basic residues" evidence="2">
    <location>
        <begin position="350"/>
        <end position="359"/>
    </location>
</feature>
<feature type="region of interest" description="Disordered" evidence="2">
    <location>
        <begin position="750"/>
        <end position="786"/>
    </location>
</feature>
<dbReference type="InterPro" id="IPR002110">
    <property type="entry name" value="Ankyrin_rpt"/>
</dbReference>
<dbReference type="SMART" id="SM00248">
    <property type="entry name" value="ANK"/>
    <property type="match status" value="2"/>
</dbReference>
<feature type="compositionally biased region" description="Polar residues" evidence="2">
    <location>
        <begin position="758"/>
        <end position="774"/>
    </location>
</feature>
<feature type="compositionally biased region" description="Basic and acidic residues" evidence="2">
    <location>
        <begin position="399"/>
        <end position="408"/>
    </location>
</feature>
<evidence type="ECO:0000256" key="1">
    <source>
        <dbReference type="PROSITE-ProRule" id="PRU00023"/>
    </source>
</evidence>
<dbReference type="OrthoDB" id="5873136at2759"/>
<accession>A0A158QRS5</accession>
<dbReference type="EMBL" id="UZAF01020306">
    <property type="protein sequence ID" value="VDO68640.1"/>
    <property type="molecule type" value="Genomic_DNA"/>
</dbReference>
<dbReference type="AlphaFoldDB" id="A0A158QRS5"/>
<dbReference type="Gene3D" id="1.25.40.20">
    <property type="entry name" value="Ankyrin repeat-containing domain"/>
    <property type="match status" value="1"/>
</dbReference>
<sequence>MLNSTAKFEAPQRSDSINMNKAGDSCDTAPRRLRVAVPRRISVKQGKTKSTTRQMFVPNVPATKDLADNRSGNSEEPLNLICESESNAESESSSEEEMHPGLIDFEEMSKGMDKATARIRKHLHDDTHIYSPTEQFLYKAMESDQGRMTRSRTKAMMDATPLTATYTPKQPRRSPRKTKKAFYSDEDPDDRALAEFLEQWRAESCSKSPDKMYVQAEEPSVFECTCKRRRGRPRKISFSNASCSKEPKVIAENDLGLGVHLECEPQVACIVAPPLQDHDDDIVVLFDSCGNSGTPVPEYMPHSVDVSHSSCDTESASVCIPSTDDPHTPSTSYSSKRKRINKDRVGSSKLQKRRTTRRTKSVELVADNPMEKSDSTSSLAEEKAIANTDATASSSNKQDNLRPEKPHNTTDSQSEGCKQSKRSPPSECVSASSSVVDIVELTLSKQQEIENAYSSSRSKPQRVINTRRYITNKETAEKASNTSPPAESVKPMDVQQMLNSKLKARRSMAAHLPGPITYSPFQEIRDEMYEDAVALYAPERPSFDPEICRNIICTKTHESDDLITVLAKWAPELLRVQDAFLKIPLHIAVEGGEVCRVSTLLQLGSPVCWKDKNGLSPLEIAYSFGNGSVLKLLLNSGATFHELLASEQRLPPLRRGHLFKMLARHSGIISGIMRSARKRILRNIFEIASLSPVFIAPFKDGADPIFRVVECFSFFFVERKYLDRNSPTMLEEAGSVSVGSMIDSCTSKAYSSDKENIPSMQSANSESEATNHGVSDTELMRSGTEKAADRTLKQLQYENHIYSPTEQFLYKVMELDTGRMTRSRTKVLMESTPPRPMATKKQLCRKSGILKKSLSADERILGYAEILKGSQNGTCQDDGEKYLTENRLTPESCSCSEPTEEISHVGTVFPSISSFQYFIATPKGIEKYYRYKQKTHSSTLSHHRYYYDEDVGVETIINRSLVDILQVDGTKRMGVKKRLRKTAQRWIFLSWQRKLKKVFVPIYLLTALFLSKLPGATGSGELSTEVPSGSIDTKSAKICNMMDPACENIGRKDEEMPLENVFSHSSTVSPGLSSSELLAQTSPLVSVKVPPSQFVRETGSSFDHGISASSAGNYLDTLANTAHIHNDLQSQHYILSECSPTLEESDAFLSVNSATGVVFSNNQYMECIGCVSPLSRPKKES</sequence>
<keyword evidence="4" id="KW-1185">Reference proteome</keyword>
<feature type="region of interest" description="Disordered" evidence="2">
    <location>
        <begin position="165"/>
        <end position="184"/>
    </location>
</feature>
<dbReference type="WBParaSite" id="HPLM_0001806001-mRNA-1">
    <property type="protein sequence ID" value="HPLM_0001806001-mRNA-1"/>
    <property type="gene ID" value="HPLM_0001806001"/>
</dbReference>
<name>A0A158QRS5_HAEPC</name>
<dbReference type="SUPFAM" id="SSF48403">
    <property type="entry name" value="Ankyrin repeat"/>
    <property type="match status" value="1"/>
</dbReference>
<dbReference type="PROSITE" id="PS50088">
    <property type="entry name" value="ANK_REPEAT"/>
    <property type="match status" value="1"/>
</dbReference>
<dbReference type="PROSITE" id="PS50297">
    <property type="entry name" value="ANK_REP_REGION"/>
    <property type="match status" value="1"/>
</dbReference>
<feature type="region of interest" description="Disordered" evidence="2">
    <location>
        <begin position="315"/>
        <end position="433"/>
    </location>
</feature>
<reference evidence="5" key="1">
    <citation type="submission" date="2016-04" db="UniProtKB">
        <authorList>
            <consortium name="WormBaseParasite"/>
        </authorList>
    </citation>
    <scope>IDENTIFICATION</scope>
</reference>
<keyword evidence="1" id="KW-0040">ANK repeat</keyword>
<protein>
    <submittedName>
        <fullName evidence="5">ANK_REP_REGION domain-containing protein</fullName>
    </submittedName>
</protein>
<reference evidence="3 4" key="2">
    <citation type="submission" date="2018-11" db="EMBL/GenBank/DDBJ databases">
        <authorList>
            <consortium name="Pathogen Informatics"/>
        </authorList>
    </citation>
    <scope>NUCLEOTIDE SEQUENCE [LARGE SCALE GENOMIC DNA]</scope>
    <source>
        <strain evidence="3 4">MHpl1</strain>
    </source>
</reference>
<feature type="compositionally biased region" description="Basic residues" evidence="2">
    <location>
        <begin position="170"/>
        <end position="180"/>
    </location>
</feature>
<evidence type="ECO:0000256" key="2">
    <source>
        <dbReference type="SAM" id="MobiDB-lite"/>
    </source>
</evidence>
<evidence type="ECO:0000313" key="5">
    <source>
        <dbReference type="WBParaSite" id="HPLM_0001806001-mRNA-1"/>
    </source>
</evidence>
<organism evidence="5">
    <name type="scientific">Haemonchus placei</name>
    <name type="common">Barber's pole worm</name>
    <dbReference type="NCBI Taxonomy" id="6290"/>
    <lineage>
        <taxon>Eukaryota</taxon>
        <taxon>Metazoa</taxon>
        <taxon>Ecdysozoa</taxon>
        <taxon>Nematoda</taxon>
        <taxon>Chromadorea</taxon>
        <taxon>Rhabditida</taxon>
        <taxon>Rhabditina</taxon>
        <taxon>Rhabditomorpha</taxon>
        <taxon>Strongyloidea</taxon>
        <taxon>Trichostrongylidae</taxon>
        <taxon>Haemonchus</taxon>
    </lineage>
</organism>
<feature type="compositionally biased region" description="Low complexity" evidence="2">
    <location>
        <begin position="423"/>
        <end position="433"/>
    </location>
</feature>
<dbReference type="STRING" id="6290.A0A158QRS5"/>
<dbReference type="Proteomes" id="UP000268014">
    <property type="component" value="Unassembled WGS sequence"/>
</dbReference>
<proteinExistence type="predicted"/>
<evidence type="ECO:0000313" key="3">
    <source>
        <dbReference type="EMBL" id="VDO68640.1"/>
    </source>
</evidence>
<feature type="compositionally biased region" description="Basic and acidic residues" evidence="2">
    <location>
        <begin position="369"/>
        <end position="384"/>
    </location>
</feature>
<feature type="compositionally biased region" description="Polar residues" evidence="2">
    <location>
        <begin position="388"/>
        <end position="398"/>
    </location>
</feature>
<dbReference type="InterPro" id="IPR036770">
    <property type="entry name" value="Ankyrin_rpt-contain_sf"/>
</dbReference>